<gene>
    <name evidence="1" type="ordered locus">ETA_pET450050</name>
</gene>
<organism evidence="1 2">
    <name type="scientific">Erwinia tasmaniensis (strain DSM 17950 / CFBP 7177 / CIP 109463 / NCPPB 4357 / Et1/99)</name>
    <dbReference type="NCBI Taxonomy" id="465817"/>
    <lineage>
        <taxon>Bacteria</taxon>
        <taxon>Pseudomonadati</taxon>
        <taxon>Pseudomonadota</taxon>
        <taxon>Gammaproteobacteria</taxon>
        <taxon>Enterobacterales</taxon>
        <taxon>Erwiniaceae</taxon>
        <taxon>Erwinia</taxon>
    </lineage>
</organism>
<geneLocation type="plasmid" evidence="1 2">
    <name>pET45</name>
</geneLocation>
<protein>
    <submittedName>
        <fullName evidence="1">Uncharacterized protein</fullName>
    </submittedName>
</protein>
<keyword evidence="1" id="KW-0614">Plasmid</keyword>
<dbReference type="EMBL" id="CU468132">
    <property type="protein sequence ID" value="CAO94949.1"/>
    <property type="molecule type" value="Genomic_DNA"/>
</dbReference>
<dbReference type="AlphaFoldDB" id="B2VB27"/>
<reference evidence="1 2" key="1">
    <citation type="journal article" date="2008" name="Environ. Microbiol.">
        <title>The genome of Erwinia tasmaniensis strain Et1/99, a non-pathogenic bacterium in the genus Erwinia.</title>
        <authorList>
            <person name="Kube M."/>
            <person name="Migdoll A.M."/>
            <person name="Mueller I."/>
            <person name="Kuhl H."/>
            <person name="Beck A."/>
            <person name="Reinhardt R."/>
            <person name="Geider K."/>
        </authorList>
    </citation>
    <scope>NUCLEOTIDE SEQUENCE [LARGE SCALE GENOMIC DNA]</scope>
    <source>
        <strain evidence="2">DSM 17950 / CFBP 7177 / CIP 109463 / NCPPB 4357 / Et1/99</strain>
        <plasmid evidence="2">pET45</plasmid>
    </source>
</reference>
<evidence type="ECO:0000313" key="1">
    <source>
        <dbReference type="EMBL" id="CAO94949.1"/>
    </source>
</evidence>
<keyword evidence="2" id="KW-1185">Reference proteome</keyword>
<sequence length="83" mass="9390">MIVRLLTLEDMRGIFEEGWLFNCHLNMTRAEYFKKYGYGDDLGGYGFPLAETVGSAGELIKITDSSDLRIREGIALQFSDADF</sequence>
<dbReference type="Proteomes" id="UP000001726">
    <property type="component" value="Plasmid pET45"/>
</dbReference>
<accession>B2VB27</accession>
<proteinExistence type="predicted"/>
<evidence type="ECO:0000313" key="2">
    <source>
        <dbReference type="Proteomes" id="UP000001726"/>
    </source>
</evidence>
<dbReference type="RefSeq" id="WP_012443466.1">
    <property type="nucleotide sequence ID" value="NC_010699.1"/>
</dbReference>
<dbReference type="HOGENOM" id="CLU_2537376_0_0_6"/>
<dbReference type="KEGG" id="eta:ETA_pET450050"/>
<name>B2VB27_ERWT9</name>